<dbReference type="InterPro" id="IPR001932">
    <property type="entry name" value="PPM-type_phosphatase-like_dom"/>
</dbReference>
<dbReference type="InterPro" id="IPR052016">
    <property type="entry name" value="Bact_Sigma-Reg"/>
</dbReference>
<proteinExistence type="predicted"/>
<comment type="caution">
    <text evidence="3">The sequence shown here is derived from an EMBL/GenBank/DDBJ whole genome shotgun (WGS) entry which is preliminary data.</text>
</comment>
<dbReference type="Proteomes" id="UP001169242">
    <property type="component" value="Unassembled WGS sequence"/>
</dbReference>
<dbReference type="PANTHER" id="PTHR43156">
    <property type="entry name" value="STAGE II SPORULATION PROTEIN E-RELATED"/>
    <property type="match status" value="1"/>
</dbReference>
<dbReference type="SMART" id="SM00331">
    <property type="entry name" value="PP2C_SIG"/>
    <property type="match status" value="1"/>
</dbReference>
<evidence type="ECO:0000313" key="4">
    <source>
        <dbReference type="Proteomes" id="UP001169242"/>
    </source>
</evidence>
<protein>
    <submittedName>
        <fullName evidence="3">SpoIIE family protein phosphatase</fullName>
    </submittedName>
</protein>
<keyword evidence="1" id="KW-0378">Hydrolase</keyword>
<dbReference type="InterPro" id="IPR036457">
    <property type="entry name" value="PPM-type-like_dom_sf"/>
</dbReference>
<reference evidence="3" key="1">
    <citation type="journal article" date="2023" name="Int. J. Syst. Evol. Microbiol.">
        <title>&lt;i&gt;Holtiella tumoricola&lt;/i&gt; gen. nov. sp. nov., isolated from a human clinical sample.</title>
        <authorList>
            <person name="Allen-Vercoe E."/>
            <person name="Daigneault M.C."/>
            <person name="Vancuren S.J."/>
            <person name="Cochrane K."/>
            <person name="O'Neal L.L."/>
            <person name="Sankaranarayanan K."/>
            <person name="Lawson P.A."/>
        </authorList>
    </citation>
    <scope>NUCLEOTIDE SEQUENCE</scope>
    <source>
        <strain evidence="3">CC70A</strain>
    </source>
</reference>
<evidence type="ECO:0000256" key="1">
    <source>
        <dbReference type="ARBA" id="ARBA00022801"/>
    </source>
</evidence>
<organism evidence="3 4">
    <name type="scientific">Holtiella tumoricola</name>
    <dbReference type="NCBI Taxonomy" id="3018743"/>
    <lineage>
        <taxon>Bacteria</taxon>
        <taxon>Bacillati</taxon>
        <taxon>Bacillota</taxon>
        <taxon>Clostridia</taxon>
        <taxon>Lachnospirales</taxon>
        <taxon>Cellulosilyticaceae</taxon>
        <taxon>Holtiella</taxon>
    </lineage>
</organism>
<dbReference type="Gene3D" id="3.60.40.10">
    <property type="entry name" value="PPM-type phosphatase domain"/>
    <property type="match status" value="1"/>
</dbReference>
<dbReference type="Pfam" id="PF07228">
    <property type="entry name" value="SpoIIE"/>
    <property type="match status" value="1"/>
</dbReference>
<evidence type="ECO:0000313" key="3">
    <source>
        <dbReference type="EMBL" id="MDA3730708.1"/>
    </source>
</evidence>
<dbReference type="PANTHER" id="PTHR43156:SF2">
    <property type="entry name" value="STAGE II SPORULATION PROTEIN E"/>
    <property type="match status" value="1"/>
</dbReference>
<dbReference type="AlphaFoldDB" id="A0AA42DL74"/>
<accession>A0AA42DL74</accession>
<gene>
    <name evidence="3" type="ORF">PBV87_04235</name>
</gene>
<feature type="domain" description="PPM-type phosphatase" evidence="2">
    <location>
        <begin position="4"/>
        <end position="218"/>
    </location>
</feature>
<dbReference type="GO" id="GO:0016791">
    <property type="term" value="F:phosphatase activity"/>
    <property type="evidence" value="ECO:0007669"/>
    <property type="project" value="TreeGrafter"/>
</dbReference>
<keyword evidence="4" id="KW-1185">Reference proteome</keyword>
<evidence type="ECO:0000259" key="2">
    <source>
        <dbReference type="SMART" id="SM00331"/>
    </source>
</evidence>
<dbReference type="SUPFAM" id="SSF81606">
    <property type="entry name" value="PP2C-like"/>
    <property type="match status" value="1"/>
</dbReference>
<sequence length="390" mass="43450">MRYSIDIGKYSMNKYHEELCGDHVEMVKTEDGMIIVLSDGLGSGVKANILATLTSKIAITMLKEGASIEETISTIANTLPECQVRKLAYSTFTILEIKETGEAYMVEYDNPPVFYYRKGEAFPLHKRTRTINNKVIYESNFQMRLGDTLVIISDGVVHAGVGMTLNLGWQWEHIDQYLTDLVRVEQEAPMIARDLLGVCENLYDSRPGDDTTVVAVKLQERTYLDLFTGPPKDQASDGLLVEQIKAARGKVVLCGGTTANIVARELEEEICIDLQNYNQKVPPMGYMAGIDLVTEGLLTLNATKEILSNYLEEKQKGLGVIRIDGLDGASRLARMLLEESTHITFWVGQAINPAHQNPDFPANFNLKNSVVKDVVKLLKVLGKEVEVHHL</sequence>
<dbReference type="EMBL" id="JAQIFT010000016">
    <property type="protein sequence ID" value="MDA3730708.1"/>
    <property type="molecule type" value="Genomic_DNA"/>
</dbReference>
<dbReference type="RefSeq" id="WP_198524900.1">
    <property type="nucleotide sequence ID" value="NZ_JAQIFT010000016.1"/>
</dbReference>
<name>A0AA42DL74_9FIRM</name>